<keyword evidence="9" id="KW-1185">Reference proteome</keyword>
<dbReference type="InterPro" id="IPR051820">
    <property type="entry name" value="FAD-binding_MO"/>
</dbReference>
<dbReference type="Pfam" id="PF00743">
    <property type="entry name" value="FMO-like"/>
    <property type="match status" value="1"/>
</dbReference>
<dbReference type="RefSeq" id="WP_163806733.1">
    <property type="nucleotide sequence ID" value="NZ_AP022620.1"/>
</dbReference>
<dbReference type="PANTHER" id="PTHR43872:SF1">
    <property type="entry name" value="MONOOXYGENASE, PUTATIVE (AFU_ORTHOLOGUE AFUA_8G02570)-RELATED"/>
    <property type="match status" value="1"/>
</dbReference>
<dbReference type="Gene3D" id="3.50.50.60">
    <property type="entry name" value="FAD/NAD(P)-binding domain"/>
    <property type="match status" value="1"/>
</dbReference>
<name>A0A6N4WEG2_9MYCO</name>
<keyword evidence="6" id="KW-0560">Oxidoreductase</keyword>
<dbReference type="PRINTS" id="PR00411">
    <property type="entry name" value="PNDRDTASEI"/>
</dbReference>
<dbReference type="GO" id="GO:0050660">
    <property type="term" value="F:flavin adenine dinucleotide binding"/>
    <property type="evidence" value="ECO:0007669"/>
    <property type="project" value="InterPro"/>
</dbReference>
<dbReference type="GO" id="GO:0004499">
    <property type="term" value="F:N,N-dimethylaniline monooxygenase activity"/>
    <property type="evidence" value="ECO:0007669"/>
    <property type="project" value="InterPro"/>
</dbReference>
<keyword evidence="4" id="KW-0274">FAD</keyword>
<evidence type="ECO:0000256" key="6">
    <source>
        <dbReference type="ARBA" id="ARBA00023002"/>
    </source>
</evidence>
<comment type="similarity">
    <text evidence="2">Belongs to the FAD-binding monooxygenase family.</text>
</comment>
<dbReference type="PANTHER" id="PTHR43872">
    <property type="entry name" value="MONOOXYGENASE, PUTATIVE (AFU_ORTHOLOGUE AFUA_8G02570)-RELATED"/>
    <property type="match status" value="1"/>
</dbReference>
<gene>
    <name evidence="8" type="ORF">MANY_48260</name>
</gene>
<dbReference type="InterPro" id="IPR036188">
    <property type="entry name" value="FAD/NAD-bd_sf"/>
</dbReference>
<dbReference type="SUPFAM" id="SSF51905">
    <property type="entry name" value="FAD/NAD(P)-binding domain"/>
    <property type="match status" value="2"/>
</dbReference>
<evidence type="ECO:0000313" key="9">
    <source>
        <dbReference type="Proteomes" id="UP000467249"/>
    </source>
</evidence>
<dbReference type="Pfam" id="PF13450">
    <property type="entry name" value="NAD_binding_8"/>
    <property type="match status" value="1"/>
</dbReference>
<dbReference type="Proteomes" id="UP000467249">
    <property type="component" value="Chromosome"/>
</dbReference>
<keyword evidence="3" id="KW-0285">Flavoprotein</keyword>
<reference evidence="8 9" key="1">
    <citation type="journal article" date="2019" name="Emerg. Microbes Infect.">
        <title>Comprehensive subspecies identification of 175 nontuberculous mycobacteria species based on 7547 genomic profiles.</title>
        <authorList>
            <person name="Matsumoto Y."/>
            <person name="Kinjo T."/>
            <person name="Motooka D."/>
            <person name="Nabeya D."/>
            <person name="Jung N."/>
            <person name="Uechi K."/>
            <person name="Horii T."/>
            <person name="Iida T."/>
            <person name="Fujita J."/>
            <person name="Nakamura S."/>
        </authorList>
    </citation>
    <scope>NUCLEOTIDE SEQUENCE [LARGE SCALE GENOMIC DNA]</scope>
    <source>
        <strain evidence="8 9">JCM 30275</strain>
    </source>
</reference>
<evidence type="ECO:0000256" key="2">
    <source>
        <dbReference type="ARBA" id="ARBA00010139"/>
    </source>
</evidence>
<sequence length="540" mass="59744">MTATPETAATPTEQDGGTYDVVIIGAGFSGIGAAYRITERNPGVRYVILERRERIGGTWDLFRYPGVRSDSSIFSLSWPWEPWTRKEGVADGDHIRQYMADTADKHGITPHIRFGTHVISADWDSSSDTWTVHADEDGTRTTYRGRFVFFGSGYYNYDEGYTPEFPGIETFAGTVVHPQFWPEDLDYTGKKVVVIGSGATAVSLLPALARTAAKVTMLQRSPGYLFSGSRVNPVNEVIRTALPRKASHLIVRFIATLFEGSTWLLSRRAPEVMKSVIRAQNKSLLPPGYPVDVHFKPRYNPWDQRMCLVTDGDMFEAISQGRAEVVTDHIDHFDQTGIVVKSGRHLDADIIVTATGLQLQALGGVRISLDGNEIKPQDRYSYKAHMLEDVPNLIWCIGYTNASWTLRADMTARSTAKLMEYMRANGFTHASPHLGGQPIAEKPLWDLQAGYVLRNLHALPKSGTKRPWITRQNYWADTIDHHFIDKIGEDMTFGRVGSPLSTDVAVRPIGTGAGRKALVASGVAAAAVFAVARARRSKAA</sequence>
<dbReference type="EMBL" id="AP022620">
    <property type="protein sequence ID" value="BBZ79489.1"/>
    <property type="molecule type" value="Genomic_DNA"/>
</dbReference>
<evidence type="ECO:0000256" key="1">
    <source>
        <dbReference type="ARBA" id="ARBA00001974"/>
    </source>
</evidence>
<organism evidence="8 9">
    <name type="scientific">Mycolicibacterium anyangense</name>
    <dbReference type="NCBI Taxonomy" id="1431246"/>
    <lineage>
        <taxon>Bacteria</taxon>
        <taxon>Bacillati</taxon>
        <taxon>Actinomycetota</taxon>
        <taxon>Actinomycetes</taxon>
        <taxon>Mycobacteriales</taxon>
        <taxon>Mycobacteriaceae</taxon>
        <taxon>Mycolicibacterium</taxon>
    </lineage>
</organism>
<protein>
    <submittedName>
        <fullName evidence="8">Monooxygenase</fullName>
    </submittedName>
</protein>
<evidence type="ECO:0000256" key="3">
    <source>
        <dbReference type="ARBA" id="ARBA00022630"/>
    </source>
</evidence>
<dbReference type="InterPro" id="IPR020946">
    <property type="entry name" value="Flavin_mOase-like"/>
</dbReference>
<dbReference type="KEGG" id="many:MANY_48260"/>
<dbReference type="GO" id="GO:0050661">
    <property type="term" value="F:NADP binding"/>
    <property type="evidence" value="ECO:0007669"/>
    <property type="project" value="InterPro"/>
</dbReference>
<keyword evidence="7 8" id="KW-0503">Monooxygenase</keyword>
<dbReference type="FunFam" id="3.50.50.60:FF:000228">
    <property type="entry name" value="FAD-containing monooxygenase EthA"/>
    <property type="match status" value="1"/>
</dbReference>
<evidence type="ECO:0000313" key="8">
    <source>
        <dbReference type="EMBL" id="BBZ79489.1"/>
    </source>
</evidence>
<dbReference type="PRINTS" id="PR00368">
    <property type="entry name" value="FADPNR"/>
</dbReference>
<evidence type="ECO:0000256" key="4">
    <source>
        <dbReference type="ARBA" id="ARBA00022827"/>
    </source>
</evidence>
<evidence type="ECO:0000256" key="5">
    <source>
        <dbReference type="ARBA" id="ARBA00022857"/>
    </source>
</evidence>
<evidence type="ECO:0000256" key="7">
    <source>
        <dbReference type="ARBA" id="ARBA00023033"/>
    </source>
</evidence>
<keyword evidence="5" id="KW-0521">NADP</keyword>
<dbReference type="AlphaFoldDB" id="A0A6N4WEG2"/>
<comment type="cofactor">
    <cofactor evidence="1">
        <name>FAD</name>
        <dbReference type="ChEBI" id="CHEBI:57692"/>
    </cofactor>
</comment>
<proteinExistence type="inferred from homology"/>
<accession>A0A6N4WEG2</accession>